<organism evidence="3 4">
    <name type="scientific">Haloechinothrix salitolerans</name>
    <dbReference type="NCBI Taxonomy" id="926830"/>
    <lineage>
        <taxon>Bacteria</taxon>
        <taxon>Bacillati</taxon>
        <taxon>Actinomycetota</taxon>
        <taxon>Actinomycetes</taxon>
        <taxon>Pseudonocardiales</taxon>
        <taxon>Pseudonocardiaceae</taxon>
        <taxon>Haloechinothrix</taxon>
    </lineage>
</organism>
<evidence type="ECO:0000256" key="1">
    <source>
        <dbReference type="SAM" id="MobiDB-lite"/>
    </source>
</evidence>
<keyword evidence="2" id="KW-0472">Membrane</keyword>
<accession>A0ABW2BYE7</accession>
<keyword evidence="4" id="KW-1185">Reference proteome</keyword>
<reference evidence="4" key="1">
    <citation type="journal article" date="2019" name="Int. J. Syst. Evol. Microbiol.">
        <title>The Global Catalogue of Microorganisms (GCM) 10K type strain sequencing project: providing services to taxonomists for standard genome sequencing and annotation.</title>
        <authorList>
            <consortium name="The Broad Institute Genomics Platform"/>
            <consortium name="The Broad Institute Genome Sequencing Center for Infectious Disease"/>
            <person name="Wu L."/>
            <person name="Ma J."/>
        </authorList>
    </citation>
    <scope>NUCLEOTIDE SEQUENCE [LARGE SCALE GENOMIC DNA]</scope>
    <source>
        <strain evidence="4">KCTC 32255</strain>
    </source>
</reference>
<evidence type="ECO:0000313" key="4">
    <source>
        <dbReference type="Proteomes" id="UP001596337"/>
    </source>
</evidence>
<dbReference type="EMBL" id="JBHSXX010000001">
    <property type="protein sequence ID" value="MFC6867544.1"/>
    <property type="molecule type" value="Genomic_DNA"/>
</dbReference>
<comment type="caution">
    <text evidence="3">The sequence shown here is derived from an EMBL/GenBank/DDBJ whole genome shotgun (WGS) entry which is preliminary data.</text>
</comment>
<dbReference type="Proteomes" id="UP001596337">
    <property type="component" value="Unassembled WGS sequence"/>
</dbReference>
<dbReference type="RefSeq" id="WP_345405597.1">
    <property type="nucleotide sequence ID" value="NZ_BAABLA010000120.1"/>
</dbReference>
<evidence type="ECO:0000313" key="3">
    <source>
        <dbReference type="EMBL" id="MFC6867544.1"/>
    </source>
</evidence>
<gene>
    <name evidence="3" type="ORF">ACFQGD_10315</name>
</gene>
<evidence type="ECO:0008006" key="5">
    <source>
        <dbReference type="Google" id="ProtNLM"/>
    </source>
</evidence>
<protein>
    <recommendedName>
        <fullName evidence="5">SMODS and SLOG-associating 2TM effector domain-containing protein</fullName>
    </recommendedName>
</protein>
<proteinExistence type="predicted"/>
<keyword evidence="2" id="KW-0812">Transmembrane</keyword>
<feature type="compositionally biased region" description="Basic and acidic residues" evidence="1">
    <location>
        <begin position="25"/>
        <end position="58"/>
    </location>
</feature>
<feature type="compositionally biased region" description="Polar residues" evidence="1">
    <location>
        <begin position="1"/>
        <end position="11"/>
    </location>
</feature>
<feature type="transmembrane region" description="Helical" evidence="2">
    <location>
        <begin position="90"/>
        <end position="116"/>
    </location>
</feature>
<feature type="region of interest" description="Disordered" evidence="1">
    <location>
        <begin position="1"/>
        <end position="63"/>
    </location>
</feature>
<keyword evidence="2" id="KW-1133">Transmembrane helix</keyword>
<sequence>MTNDDTTSGDTTPEKASPDAESANADERPADRETAEPKTSAKQDATSAERDTDERATEARGLVDSIRTELDDLRDQASRRAKRSQRSSRFWATTHMLLGIAASVLALGAAGVVVSARIDDGYALAAILVAAALVLIMTFVHPDTRGANARMTARGWNALEVDLHVFLVAEYDETDVEARKDVLRSAMARTLDLIAGRYEGVEPRRS</sequence>
<name>A0ABW2BYE7_9PSEU</name>
<feature type="transmembrane region" description="Helical" evidence="2">
    <location>
        <begin position="122"/>
        <end position="141"/>
    </location>
</feature>
<evidence type="ECO:0000256" key="2">
    <source>
        <dbReference type="SAM" id="Phobius"/>
    </source>
</evidence>